<reference evidence="3" key="1">
    <citation type="journal article" date="2014" name="Proc. Natl. Acad. Sci. U.S.A.">
        <title>Extensive sampling of basidiomycete genomes demonstrates inadequacy of the white-rot/brown-rot paradigm for wood decay fungi.</title>
        <authorList>
            <person name="Riley R."/>
            <person name="Salamov A.A."/>
            <person name="Brown D.W."/>
            <person name="Nagy L.G."/>
            <person name="Floudas D."/>
            <person name="Held B.W."/>
            <person name="Levasseur A."/>
            <person name="Lombard V."/>
            <person name="Morin E."/>
            <person name="Otillar R."/>
            <person name="Lindquist E.A."/>
            <person name="Sun H."/>
            <person name="LaButti K.M."/>
            <person name="Schmutz J."/>
            <person name="Jabbour D."/>
            <person name="Luo H."/>
            <person name="Baker S.E."/>
            <person name="Pisabarro A.G."/>
            <person name="Walton J.D."/>
            <person name="Blanchette R.A."/>
            <person name="Henrissat B."/>
            <person name="Martin F."/>
            <person name="Cullen D."/>
            <person name="Hibbett D.S."/>
            <person name="Grigoriev I.V."/>
        </authorList>
    </citation>
    <scope>NUCLEOTIDE SEQUENCE [LARGE SCALE GENOMIC DNA]</scope>
    <source>
        <strain evidence="3">CBS 339.88</strain>
    </source>
</reference>
<dbReference type="InterPro" id="IPR046700">
    <property type="entry name" value="DUF6570"/>
</dbReference>
<dbReference type="EMBL" id="KL142371">
    <property type="protein sequence ID" value="KDR81272.1"/>
    <property type="molecule type" value="Genomic_DNA"/>
</dbReference>
<evidence type="ECO:0000313" key="2">
    <source>
        <dbReference type="EMBL" id="KDR81272.1"/>
    </source>
</evidence>
<dbReference type="AlphaFoldDB" id="A0A067TFY7"/>
<gene>
    <name evidence="2" type="ORF">GALMADRAFT_222725</name>
</gene>
<dbReference type="Proteomes" id="UP000027222">
    <property type="component" value="Unassembled WGS sequence"/>
</dbReference>
<evidence type="ECO:0000259" key="1">
    <source>
        <dbReference type="Pfam" id="PF20209"/>
    </source>
</evidence>
<accession>A0A067TFY7</accession>
<dbReference type="Pfam" id="PF20209">
    <property type="entry name" value="DUF6570"/>
    <property type="match status" value="1"/>
</dbReference>
<dbReference type="STRING" id="685588.A0A067TFY7"/>
<sequence>MVAPLDVIKMNEVIPPTSNSIRDTMCAIFVGDRLPTRATISKYKPILVRKSRVKTMIQFLLGFNNHYHQSESFRFSEENLNRYIPPNDATDAATSDYTLRNMDGTISADEEDELLMENVGFTDGDDSPANYHTVKSVALERCLQGKPFIVSATDIK</sequence>
<organism evidence="2 3">
    <name type="scientific">Galerina marginata (strain CBS 339.88)</name>
    <dbReference type="NCBI Taxonomy" id="685588"/>
    <lineage>
        <taxon>Eukaryota</taxon>
        <taxon>Fungi</taxon>
        <taxon>Dikarya</taxon>
        <taxon>Basidiomycota</taxon>
        <taxon>Agaricomycotina</taxon>
        <taxon>Agaricomycetes</taxon>
        <taxon>Agaricomycetidae</taxon>
        <taxon>Agaricales</taxon>
        <taxon>Agaricineae</taxon>
        <taxon>Strophariaceae</taxon>
        <taxon>Galerina</taxon>
    </lineage>
</organism>
<feature type="domain" description="DUF6570" evidence="1">
    <location>
        <begin position="2"/>
        <end position="81"/>
    </location>
</feature>
<evidence type="ECO:0000313" key="3">
    <source>
        <dbReference type="Proteomes" id="UP000027222"/>
    </source>
</evidence>
<dbReference type="HOGENOM" id="CLU_129403_0_0_1"/>
<name>A0A067TFY7_GALM3</name>
<dbReference type="OrthoDB" id="432234at2759"/>
<keyword evidence="3" id="KW-1185">Reference proteome</keyword>
<proteinExistence type="predicted"/>
<protein>
    <recommendedName>
        <fullName evidence="1">DUF6570 domain-containing protein</fullName>
    </recommendedName>
</protein>